<dbReference type="EMBL" id="BARS01040760">
    <property type="protein sequence ID" value="GAG39228.1"/>
    <property type="molecule type" value="Genomic_DNA"/>
</dbReference>
<sequence length="113" mass="13050">MGKDWPPVLRLFHEELGYTVRTGKPSLGYQLFYIDLSSWKLRLSNNTPVIWVETKDMDGVSSQHMIQSLGDVLRERNLTRQIVLVLVDGNSFPLFRYKTNLNQNLVLIGAEEQ</sequence>
<accession>X0XRF1</accession>
<name>X0XRF1_9ZZZZ</name>
<protein>
    <submittedName>
        <fullName evidence="1">Uncharacterized protein</fullName>
    </submittedName>
</protein>
<reference evidence="1" key="1">
    <citation type="journal article" date="2014" name="Front. Microbiol.">
        <title>High frequency of phylogenetically diverse reductive dehalogenase-homologous genes in deep subseafloor sedimentary metagenomes.</title>
        <authorList>
            <person name="Kawai M."/>
            <person name="Futagami T."/>
            <person name="Toyoda A."/>
            <person name="Takaki Y."/>
            <person name="Nishi S."/>
            <person name="Hori S."/>
            <person name="Arai W."/>
            <person name="Tsubouchi T."/>
            <person name="Morono Y."/>
            <person name="Uchiyama I."/>
            <person name="Ito T."/>
            <person name="Fujiyama A."/>
            <person name="Inagaki F."/>
            <person name="Takami H."/>
        </authorList>
    </citation>
    <scope>NUCLEOTIDE SEQUENCE</scope>
    <source>
        <strain evidence="1">Expedition CK06-06</strain>
    </source>
</reference>
<comment type="caution">
    <text evidence="1">The sequence shown here is derived from an EMBL/GenBank/DDBJ whole genome shotgun (WGS) entry which is preliminary data.</text>
</comment>
<organism evidence="1">
    <name type="scientific">marine sediment metagenome</name>
    <dbReference type="NCBI Taxonomy" id="412755"/>
    <lineage>
        <taxon>unclassified sequences</taxon>
        <taxon>metagenomes</taxon>
        <taxon>ecological metagenomes</taxon>
    </lineage>
</organism>
<gene>
    <name evidence="1" type="ORF">S01H1_62088</name>
</gene>
<evidence type="ECO:0000313" key="1">
    <source>
        <dbReference type="EMBL" id="GAG39228.1"/>
    </source>
</evidence>
<proteinExistence type="predicted"/>
<dbReference type="AlphaFoldDB" id="X0XRF1"/>
<feature type="non-terminal residue" evidence="1">
    <location>
        <position position="113"/>
    </location>
</feature>